<accession>A0AAW1WHJ9</accession>
<dbReference type="EMBL" id="JBEDUW010000006">
    <property type="protein sequence ID" value="KAK9923628.1"/>
    <property type="molecule type" value="Genomic_DNA"/>
</dbReference>
<name>A0AAW1WHJ9_RUBAR</name>
<evidence type="ECO:0000313" key="2">
    <source>
        <dbReference type="EMBL" id="KAK9923628.1"/>
    </source>
</evidence>
<evidence type="ECO:0000313" key="3">
    <source>
        <dbReference type="Proteomes" id="UP001457282"/>
    </source>
</evidence>
<sequence>MAAAATPSLAPPAAFIAPATFANAAIPPTKDNRHLNNTAAREEAQQRSGADKAVVSDRRRWLGWAGIAGDRREVVIGERAQRTEGLNRRLEGSSDCRRQWL</sequence>
<dbReference type="AlphaFoldDB" id="A0AAW1WHJ9"/>
<dbReference type="Proteomes" id="UP001457282">
    <property type="component" value="Unassembled WGS sequence"/>
</dbReference>
<proteinExistence type="predicted"/>
<feature type="region of interest" description="Disordered" evidence="1">
    <location>
        <begin position="26"/>
        <end position="52"/>
    </location>
</feature>
<comment type="caution">
    <text evidence="2">The sequence shown here is derived from an EMBL/GenBank/DDBJ whole genome shotgun (WGS) entry which is preliminary data.</text>
</comment>
<evidence type="ECO:0000256" key="1">
    <source>
        <dbReference type="SAM" id="MobiDB-lite"/>
    </source>
</evidence>
<reference evidence="2 3" key="1">
    <citation type="journal article" date="2023" name="G3 (Bethesda)">
        <title>A chromosome-length genome assembly and annotation of blackberry (Rubus argutus, cv. 'Hillquist').</title>
        <authorList>
            <person name="Bruna T."/>
            <person name="Aryal R."/>
            <person name="Dudchenko O."/>
            <person name="Sargent D.J."/>
            <person name="Mead D."/>
            <person name="Buti M."/>
            <person name="Cavallini A."/>
            <person name="Hytonen T."/>
            <person name="Andres J."/>
            <person name="Pham M."/>
            <person name="Weisz D."/>
            <person name="Mascagni F."/>
            <person name="Usai G."/>
            <person name="Natali L."/>
            <person name="Bassil N."/>
            <person name="Fernandez G.E."/>
            <person name="Lomsadze A."/>
            <person name="Armour M."/>
            <person name="Olukolu B."/>
            <person name="Poorten T."/>
            <person name="Britton C."/>
            <person name="Davik J."/>
            <person name="Ashrafi H."/>
            <person name="Aiden E.L."/>
            <person name="Borodovsky M."/>
            <person name="Worthington M."/>
        </authorList>
    </citation>
    <scope>NUCLEOTIDE SEQUENCE [LARGE SCALE GENOMIC DNA]</scope>
    <source>
        <strain evidence="2">PI 553951</strain>
    </source>
</reference>
<keyword evidence="3" id="KW-1185">Reference proteome</keyword>
<protein>
    <submittedName>
        <fullName evidence="2">Uncharacterized protein</fullName>
    </submittedName>
</protein>
<organism evidence="2 3">
    <name type="scientific">Rubus argutus</name>
    <name type="common">Southern blackberry</name>
    <dbReference type="NCBI Taxonomy" id="59490"/>
    <lineage>
        <taxon>Eukaryota</taxon>
        <taxon>Viridiplantae</taxon>
        <taxon>Streptophyta</taxon>
        <taxon>Embryophyta</taxon>
        <taxon>Tracheophyta</taxon>
        <taxon>Spermatophyta</taxon>
        <taxon>Magnoliopsida</taxon>
        <taxon>eudicotyledons</taxon>
        <taxon>Gunneridae</taxon>
        <taxon>Pentapetalae</taxon>
        <taxon>rosids</taxon>
        <taxon>fabids</taxon>
        <taxon>Rosales</taxon>
        <taxon>Rosaceae</taxon>
        <taxon>Rosoideae</taxon>
        <taxon>Rosoideae incertae sedis</taxon>
        <taxon>Rubus</taxon>
    </lineage>
</organism>
<gene>
    <name evidence="2" type="ORF">M0R45_032036</name>
</gene>
<feature type="compositionally biased region" description="Basic and acidic residues" evidence="1">
    <location>
        <begin position="30"/>
        <end position="45"/>
    </location>
</feature>